<evidence type="ECO:0000313" key="2">
    <source>
        <dbReference type="Proteomes" id="UP001618531"/>
    </source>
</evidence>
<dbReference type="EMBL" id="JBIYSL010000002">
    <property type="protein sequence ID" value="MFK0522206.1"/>
    <property type="molecule type" value="Genomic_DNA"/>
</dbReference>
<comment type="caution">
    <text evidence="1">The sequence shown here is derived from an EMBL/GenBank/DDBJ whole genome shotgun (WGS) entry which is preliminary data.</text>
</comment>
<gene>
    <name evidence="1" type="ORF">ACINKY_08325</name>
</gene>
<dbReference type="Proteomes" id="UP001618531">
    <property type="component" value="Unassembled WGS sequence"/>
</dbReference>
<sequence length="43" mass="5297">MSEEFMGINRRSWTFIIKKQLRSEMEQTKLTGAEFLRLDLEFW</sequence>
<organism evidence="1 2">
    <name type="scientific">Paenibacillus illinoisensis</name>
    <dbReference type="NCBI Taxonomy" id="59845"/>
    <lineage>
        <taxon>Bacteria</taxon>
        <taxon>Bacillati</taxon>
        <taxon>Bacillota</taxon>
        <taxon>Bacilli</taxon>
        <taxon>Bacillales</taxon>
        <taxon>Paenibacillaceae</taxon>
        <taxon>Paenibacillus</taxon>
    </lineage>
</organism>
<reference evidence="1 2" key="1">
    <citation type="submission" date="2024-11" db="EMBL/GenBank/DDBJ databases">
        <title>Identification and Characterization of a Novel Fosfomycin Bacillithiol Transferase FosB8 in Paenibacillus illinoisensis.</title>
        <authorList>
            <person name="Lu W."/>
        </authorList>
    </citation>
    <scope>NUCLEOTIDE SEQUENCE [LARGE SCALE GENOMIC DNA]</scope>
    <source>
        <strain evidence="1 2">WP77</strain>
    </source>
</reference>
<evidence type="ECO:0000313" key="1">
    <source>
        <dbReference type="EMBL" id="MFK0522206.1"/>
    </source>
</evidence>
<keyword evidence="2" id="KW-1185">Reference proteome</keyword>
<proteinExistence type="predicted"/>
<accession>A0ABW8HRC8</accession>
<protein>
    <submittedName>
        <fullName evidence="1">Uncharacterized protein</fullName>
    </submittedName>
</protein>
<name>A0ABW8HRC8_9BACL</name>